<protein>
    <submittedName>
        <fullName evidence="2">Uncharacterized protein</fullName>
    </submittedName>
</protein>
<reference evidence="2 3" key="1">
    <citation type="journal article" date="2010" name="Stand. Genomic Sci.">
        <title>Complete genome sequence of Coraliomargarita akajimensis type strain (04OKA010-24).</title>
        <authorList>
            <person name="Mavromatis K."/>
            <person name="Abt B."/>
            <person name="Brambilla E."/>
            <person name="Lapidus A."/>
            <person name="Copeland A."/>
            <person name="Deshpande S."/>
            <person name="Nolan M."/>
            <person name="Lucas S."/>
            <person name="Tice H."/>
            <person name="Cheng J.F."/>
            <person name="Han C."/>
            <person name="Detter J.C."/>
            <person name="Woyke T."/>
            <person name="Goodwin L."/>
            <person name="Pitluck S."/>
            <person name="Held B."/>
            <person name="Brettin T."/>
            <person name="Tapia R."/>
            <person name="Ivanova N."/>
            <person name="Mikhailova N."/>
            <person name="Pati A."/>
            <person name="Liolios K."/>
            <person name="Chen A."/>
            <person name="Palaniappan K."/>
            <person name="Land M."/>
            <person name="Hauser L."/>
            <person name="Chang Y.J."/>
            <person name="Jeffries C.D."/>
            <person name="Rohde M."/>
            <person name="Goker M."/>
            <person name="Bristow J."/>
            <person name="Eisen J.A."/>
            <person name="Markowitz V."/>
            <person name="Hugenholtz P."/>
            <person name="Klenk H.P."/>
            <person name="Kyrpides N.C."/>
        </authorList>
    </citation>
    <scope>NUCLEOTIDE SEQUENCE [LARGE SCALE GENOMIC DNA]</scope>
    <source>
        <strain evidence="3">DSM 45221 / IAM 15411 / JCM 23193 / KCTC 12865</strain>
    </source>
</reference>
<accession>D5EI77</accession>
<dbReference type="Proteomes" id="UP000000925">
    <property type="component" value="Chromosome"/>
</dbReference>
<keyword evidence="1" id="KW-1133">Transmembrane helix</keyword>
<dbReference type="EMBL" id="CP001998">
    <property type="protein sequence ID" value="ADE56117.1"/>
    <property type="molecule type" value="Genomic_DNA"/>
</dbReference>
<dbReference type="HOGENOM" id="CLU_2080799_0_0_0"/>
<keyword evidence="3" id="KW-1185">Reference proteome</keyword>
<organism evidence="2 3">
    <name type="scientific">Coraliomargarita akajimensis (strain DSM 45221 / IAM 15411 / JCM 23193 / KCTC 12865 / 04OKA010-24)</name>
    <dbReference type="NCBI Taxonomy" id="583355"/>
    <lineage>
        <taxon>Bacteria</taxon>
        <taxon>Pseudomonadati</taxon>
        <taxon>Verrucomicrobiota</taxon>
        <taxon>Opitutia</taxon>
        <taxon>Puniceicoccales</taxon>
        <taxon>Coraliomargaritaceae</taxon>
        <taxon>Coraliomargarita</taxon>
    </lineage>
</organism>
<dbReference type="RefSeq" id="WP_013044833.1">
    <property type="nucleotide sequence ID" value="NC_014008.1"/>
</dbReference>
<feature type="transmembrane region" description="Helical" evidence="1">
    <location>
        <begin position="20"/>
        <end position="41"/>
    </location>
</feature>
<evidence type="ECO:0000313" key="3">
    <source>
        <dbReference type="Proteomes" id="UP000000925"/>
    </source>
</evidence>
<keyword evidence="1" id="KW-0812">Transmembrane</keyword>
<keyword evidence="1" id="KW-0472">Membrane</keyword>
<dbReference type="KEGG" id="caa:Caka_3104"/>
<feature type="transmembrane region" description="Helical" evidence="1">
    <location>
        <begin position="87"/>
        <end position="108"/>
    </location>
</feature>
<evidence type="ECO:0000313" key="2">
    <source>
        <dbReference type="EMBL" id="ADE56117.1"/>
    </source>
</evidence>
<sequence length="117" mass="13192">MEEIQQPDSFADLLPALKAIGGNLVGWLLIAALFLVALTYVWKRKEWNKGVRIGVTTCICACLLGATYFAHFWAFFGEAFTSGVDPYRWPVMLTMNVVAFLTFLVLNLKTEKLNQSR</sequence>
<gene>
    <name evidence="2" type="ordered locus">Caka_3104</name>
</gene>
<name>D5EI77_CORAD</name>
<feature type="transmembrane region" description="Helical" evidence="1">
    <location>
        <begin position="53"/>
        <end position="75"/>
    </location>
</feature>
<dbReference type="AlphaFoldDB" id="D5EI77"/>
<proteinExistence type="predicted"/>
<evidence type="ECO:0000256" key="1">
    <source>
        <dbReference type="SAM" id="Phobius"/>
    </source>
</evidence>